<reference evidence="2 3" key="1">
    <citation type="submission" date="2017-10" db="EMBL/GenBank/DDBJ databases">
        <title>Genomics of the genus Arcobacter.</title>
        <authorList>
            <person name="Perez-Cataluna A."/>
            <person name="Figueras M.J."/>
        </authorList>
    </citation>
    <scope>NUCLEOTIDE SEQUENCE [LARGE SCALE GENOMIC DNA]</scope>
    <source>
        <strain evidence="2 3">CECT 9230</strain>
    </source>
</reference>
<protein>
    <recommendedName>
        <fullName evidence="1">Antitoxin SocA-like Panacea domain-containing protein</fullName>
    </recommendedName>
</protein>
<comment type="caution">
    <text evidence="2">The sequence shown here is derived from an EMBL/GenBank/DDBJ whole genome shotgun (WGS) entry which is preliminary data.</text>
</comment>
<dbReference type="InterPro" id="IPR025272">
    <property type="entry name" value="SocA_Panacea"/>
</dbReference>
<organism evidence="2 3">
    <name type="scientific">Aliarcobacter vitoriensis</name>
    <dbReference type="NCBI Taxonomy" id="2011099"/>
    <lineage>
        <taxon>Bacteria</taxon>
        <taxon>Pseudomonadati</taxon>
        <taxon>Campylobacterota</taxon>
        <taxon>Epsilonproteobacteria</taxon>
        <taxon>Campylobacterales</taxon>
        <taxon>Arcobacteraceae</taxon>
        <taxon>Aliarcobacter</taxon>
    </lineage>
</organism>
<gene>
    <name evidence="2" type="ORF">CRU91_07540</name>
</gene>
<dbReference type="Proteomes" id="UP000252669">
    <property type="component" value="Unassembled WGS sequence"/>
</dbReference>
<dbReference type="Pfam" id="PF13274">
    <property type="entry name" value="SocA_Panacea"/>
    <property type="match status" value="1"/>
</dbReference>
<keyword evidence="3" id="KW-1185">Reference proteome</keyword>
<dbReference type="AlphaFoldDB" id="A0A366MRA6"/>
<dbReference type="EMBL" id="PDKB01000011">
    <property type="protein sequence ID" value="RBQ28838.1"/>
    <property type="molecule type" value="Genomic_DNA"/>
</dbReference>
<sequence>MIECILNIEGIIMKAMNLAYYIINRCIENGNYISNLQLQKILYFVNLLYLSDNKVFLLEENENFEAWQHGPVIPEIYREFSINGGMKIYHKKDILDASLKDENGIEIVNDKIVFINKTIDYLSKIDPWKLVEYSHSNTGAWYHTYHHGKTVINKELIRQEAGV</sequence>
<proteinExistence type="predicted"/>
<evidence type="ECO:0000313" key="2">
    <source>
        <dbReference type="EMBL" id="RBQ28838.1"/>
    </source>
</evidence>
<evidence type="ECO:0000313" key="3">
    <source>
        <dbReference type="Proteomes" id="UP000252669"/>
    </source>
</evidence>
<name>A0A366MRA6_9BACT</name>
<evidence type="ECO:0000259" key="1">
    <source>
        <dbReference type="Pfam" id="PF13274"/>
    </source>
</evidence>
<dbReference type="OrthoDB" id="9799173at2"/>
<accession>A0A366MRA6</accession>
<feature type="domain" description="Antitoxin SocA-like Panacea" evidence="1">
    <location>
        <begin position="38"/>
        <end position="141"/>
    </location>
</feature>